<reference evidence="9 10" key="1">
    <citation type="submission" date="2015-12" db="EMBL/GenBank/DDBJ databases">
        <authorList>
            <person name="Shamseldin A."/>
            <person name="Moawad H."/>
            <person name="Abd El-Rahim W.M."/>
            <person name="Sadowsky M.J."/>
        </authorList>
    </citation>
    <scope>NUCLEOTIDE SEQUENCE [LARGE SCALE GENOMIC DNA]</scope>
    <source>
        <strain evidence="9 10">Ar51</strain>
    </source>
</reference>
<dbReference type="PROSITE" id="PS00109">
    <property type="entry name" value="PROTEIN_KINASE_TYR"/>
    <property type="match status" value="1"/>
</dbReference>
<feature type="binding site" evidence="7">
    <location>
        <position position="41"/>
    </location>
    <ligand>
        <name>ATP</name>
        <dbReference type="ChEBI" id="CHEBI:30616"/>
    </ligand>
</feature>
<dbReference type="GO" id="GO:0004674">
    <property type="term" value="F:protein serine/threonine kinase activity"/>
    <property type="evidence" value="ECO:0007669"/>
    <property type="project" value="UniProtKB-KW"/>
</dbReference>
<name>A0A0U3PD16_9MICC</name>
<evidence type="ECO:0000256" key="3">
    <source>
        <dbReference type="ARBA" id="ARBA00022679"/>
    </source>
</evidence>
<dbReference type="STRING" id="121292.AU252_02365"/>
<keyword evidence="5" id="KW-0418">Kinase</keyword>
<evidence type="ECO:0000256" key="6">
    <source>
        <dbReference type="ARBA" id="ARBA00022840"/>
    </source>
</evidence>
<sequence length="641" mass="65686">MDDFTAPVVPGFLVGRVLGRGGSSTVWLVTDERSGREFALKCLGVGHSGATGPGEGRETGADAEEAIRREIRILSVLDHQHLIKAHDALRLREPAGSAVTTGGTIGLLLDYAPGGSLGELVGSRAKLTIGETVTVLTPIAQVLGYLHGQGFTHGDVSPGNVLFTGHGKPMLSDVGIARMVGDVSAVPDHGTPGFMDPAPVDAVRAGLQPERDVYSVAALGWYCLTGQPPRRTADRPPLSLLLPDVPVELAAALEAGLNEDRRLRPTAVELATAVYRSAPPLPVDLASSVHATVIPQLLTRRPVPEHPGGALRNGLRAWRRRISTSRWSGLVGVRQVLPFPAGEKAEMPVVRAPEPRATEASAPEASRVAAMVQAVDGEKPAPRGRHAVESGPNDEEQILGAKRRTVASQKVVGPGPNRRGGRVGMAGRNRGTVLLAVGAGAIVAGAIWAAGAFGPEGPWAVPAGPGAVAASAGDRTGARAEAESAETGEGVTGELDTMLAAAGVPADAAAQLDSADPLEAVRGLAAVRSLAFSSGRLELLDLVNAPGSAASATDAGLKAEFQESGHVLAGFTSSVADLQIQPGSPSGQVVVSVTSATSPYEERDASGAIVAAGAPAAAQNLRLVLVSVDGRWRITDVLPGT</sequence>
<dbReference type="InterPro" id="IPR011009">
    <property type="entry name" value="Kinase-like_dom_sf"/>
</dbReference>
<dbReference type="InterPro" id="IPR000719">
    <property type="entry name" value="Prot_kinase_dom"/>
</dbReference>
<keyword evidence="4 7" id="KW-0547">Nucleotide-binding</keyword>
<organism evidence="9">
    <name type="scientific">Pseudarthrobacter sulfonivorans</name>
    <dbReference type="NCBI Taxonomy" id="121292"/>
    <lineage>
        <taxon>Bacteria</taxon>
        <taxon>Bacillati</taxon>
        <taxon>Actinomycetota</taxon>
        <taxon>Actinomycetes</taxon>
        <taxon>Micrococcales</taxon>
        <taxon>Micrococcaceae</taxon>
        <taxon>Pseudarthrobacter</taxon>
    </lineage>
</organism>
<dbReference type="SUPFAM" id="SSF56112">
    <property type="entry name" value="Protein kinase-like (PK-like)"/>
    <property type="match status" value="1"/>
</dbReference>
<dbReference type="EC" id="2.7.11.1" evidence="1"/>
<evidence type="ECO:0000256" key="4">
    <source>
        <dbReference type="ARBA" id="ARBA00022741"/>
    </source>
</evidence>
<evidence type="ECO:0000259" key="8">
    <source>
        <dbReference type="PROSITE" id="PS50011"/>
    </source>
</evidence>
<dbReference type="RefSeq" id="WP_058929355.1">
    <property type="nucleotide sequence ID" value="NZ_CP013747.1"/>
</dbReference>
<dbReference type="CDD" id="cd14014">
    <property type="entry name" value="STKc_PknB_like"/>
    <property type="match status" value="1"/>
</dbReference>
<dbReference type="Pfam" id="PF00069">
    <property type="entry name" value="Pkinase"/>
    <property type="match status" value="1"/>
</dbReference>
<dbReference type="AlphaFoldDB" id="A0A0U3PD16"/>
<dbReference type="PROSITE" id="PS00107">
    <property type="entry name" value="PROTEIN_KINASE_ATP"/>
    <property type="match status" value="1"/>
</dbReference>
<dbReference type="Proteomes" id="UP000065151">
    <property type="component" value="Chromosome"/>
</dbReference>
<dbReference type="InterPro" id="IPR017441">
    <property type="entry name" value="Protein_kinase_ATP_BS"/>
</dbReference>
<dbReference type="EMBL" id="CP013747">
    <property type="protein sequence ID" value="ALV40152.1"/>
    <property type="molecule type" value="Genomic_DNA"/>
</dbReference>
<evidence type="ECO:0000256" key="7">
    <source>
        <dbReference type="PROSITE-ProRule" id="PRU10141"/>
    </source>
</evidence>
<accession>A0A0U3PD16</accession>
<keyword evidence="6 7" id="KW-0067">ATP-binding</keyword>
<dbReference type="KEGG" id="psul:AU252_02365"/>
<dbReference type="Gene3D" id="1.10.510.10">
    <property type="entry name" value="Transferase(Phosphotransferase) domain 1"/>
    <property type="match status" value="1"/>
</dbReference>
<gene>
    <name evidence="9" type="ORF">AU252_02365</name>
</gene>
<keyword evidence="3" id="KW-0808">Transferase</keyword>
<evidence type="ECO:0000313" key="10">
    <source>
        <dbReference type="Proteomes" id="UP000065151"/>
    </source>
</evidence>
<dbReference type="PANTHER" id="PTHR43289:SF6">
    <property type="entry name" value="SERINE_THREONINE-PROTEIN KINASE NEKL-3"/>
    <property type="match status" value="1"/>
</dbReference>
<dbReference type="PANTHER" id="PTHR43289">
    <property type="entry name" value="MITOGEN-ACTIVATED PROTEIN KINASE KINASE KINASE 20-RELATED"/>
    <property type="match status" value="1"/>
</dbReference>
<evidence type="ECO:0000313" key="9">
    <source>
        <dbReference type="EMBL" id="ALV40152.1"/>
    </source>
</evidence>
<keyword evidence="2" id="KW-0723">Serine/threonine-protein kinase</keyword>
<dbReference type="InterPro" id="IPR008266">
    <property type="entry name" value="Tyr_kinase_AS"/>
</dbReference>
<evidence type="ECO:0000256" key="1">
    <source>
        <dbReference type="ARBA" id="ARBA00012513"/>
    </source>
</evidence>
<protein>
    <recommendedName>
        <fullName evidence="1">non-specific serine/threonine protein kinase</fullName>
        <ecNumber evidence="1">2.7.11.1</ecNumber>
    </recommendedName>
</protein>
<feature type="domain" description="Protein kinase" evidence="8">
    <location>
        <begin position="12"/>
        <end position="281"/>
    </location>
</feature>
<proteinExistence type="predicted"/>
<evidence type="ECO:0000256" key="5">
    <source>
        <dbReference type="ARBA" id="ARBA00022777"/>
    </source>
</evidence>
<dbReference type="GO" id="GO:0005524">
    <property type="term" value="F:ATP binding"/>
    <property type="evidence" value="ECO:0007669"/>
    <property type="project" value="UniProtKB-UniRule"/>
</dbReference>
<dbReference type="PROSITE" id="PS50011">
    <property type="entry name" value="PROTEIN_KINASE_DOM"/>
    <property type="match status" value="1"/>
</dbReference>
<evidence type="ECO:0000256" key="2">
    <source>
        <dbReference type="ARBA" id="ARBA00022527"/>
    </source>
</evidence>